<dbReference type="InterPro" id="IPR002347">
    <property type="entry name" value="SDR_fam"/>
</dbReference>
<dbReference type="PRINTS" id="PR00081">
    <property type="entry name" value="GDHRDH"/>
</dbReference>
<dbReference type="AlphaFoldDB" id="A0A4V1AZW1"/>
<dbReference type="OrthoDB" id="9804774at2"/>
<evidence type="ECO:0000256" key="3">
    <source>
        <dbReference type="ARBA" id="ARBA00023027"/>
    </source>
</evidence>
<proteinExistence type="inferred from homology"/>
<sequence length="263" mass="27304">MTGKIALVTGGAQGIGRAIAEVFARQGAMVVIAARSADQGEDVAAQLSRQMQGEPGAGRARVSFMKLDVADAQAVREAVDRIAALHGGLDIVVHNAAAFSRDPLDSMPFDALERVLAVNLKACFYLAQAAVPHMKARGGGRLLVTSSITGPRVVMPATSHYAASKAGVNGFIRAAALELAGAGITVNGVEPGYIDTPAMSALKQRFGEEAIARHIPLKRLGQPEEIANAMLFLASDESAYITGQTIVVDGGSMLPESPVFAEA</sequence>
<evidence type="ECO:0000256" key="1">
    <source>
        <dbReference type="ARBA" id="ARBA00006484"/>
    </source>
</evidence>
<keyword evidence="3" id="KW-0520">NAD</keyword>
<keyword evidence="6" id="KW-1185">Reference proteome</keyword>
<dbReference type="PANTHER" id="PTHR24321">
    <property type="entry name" value="DEHYDROGENASES, SHORT CHAIN"/>
    <property type="match status" value="1"/>
</dbReference>
<dbReference type="PANTHER" id="PTHR24321:SF8">
    <property type="entry name" value="ESTRADIOL 17-BETA-DEHYDROGENASE 8-RELATED"/>
    <property type="match status" value="1"/>
</dbReference>
<dbReference type="FunFam" id="3.40.50.720:FF:000084">
    <property type="entry name" value="Short-chain dehydrogenase reductase"/>
    <property type="match status" value="1"/>
</dbReference>
<keyword evidence="2" id="KW-0560">Oxidoreductase</keyword>
<dbReference type="InterPro" id="IPR020904">
    <property type="entry name" value="Sc_DH/Rdtase_CS"/>
</dbReference>
<dbReference type="PRINTS" id="PR00080">
    <property type="entry name" value="SDRFAMILY"/>
</dbReference>
<dbReference type="InterPro" id="IPR057326">
    <property type="entry name" value="KR_dom"/>
</dbReference>
<dbReference type="PROSITE" id="PS00061">
    <property type="entry name" value="ADH_SHORT"/>
    <property type="match status" value="1"/>
</dbReference>
<dbReference type="Gene3D" id="3.40.50.720">
    <property type="entry name" value="NAD(P)-binding Rossmann-like Domain"/>
    <property type="match status" value="1"/>
</dbReference>
<dbReference type="Proteomes" id="UP000295727">
    <property type="component" value="Chromosome 2"/>
</dbReference>
<dbReference type="Pfam" id="PF13561">
    <property type="entry name" value="adh_short_C2"/>
    <property type="match status" value="1"/>
</dbReference>
<feature type="domain" description="Ketoreductase" evidence="4">
    <location>
        <begin position="4"/>
        <end position="226"/>
    </location>
</feature>
<gene>
    <name evidence="5" type="ORF">E1956_16520</name>
</gene>
<protein>
    <submittedName>
        <fullName evidence="5">SDR family oxidoreductase</fullName>
    </submittedName>
</protein>
<organism evidence="5 6">
    <name type="scientific">Paraburkholderia pallida</name>
    <dbReference type="NCBI Taxonomy" id="2547399"/>
    <lineage>
        <taxon>Bacteria</taxon>
        <taxon>Pseudomonadati</taxon>
        <taxon>Pseudomonadota</taxon>
        <taxon>Betaproteobacteria</taxon>
        <taxon>Burkholderiales</taxon>
        <taxon>Burkholderiaceae</taxon>
        <taxon>Paraburkholderia</taxon>
    </lineage>
</organism>
<dbReference type="NCBIfam" id="NF009468">
    <property type="entry name" value="PRK12826.1-4"/>
    <property type="match status" value="1"/>
</dbReference>
<accession>A0A4V1AZW1</accession>
<dbReference type="GO" id="GO:0016491">
    <property type="term" value="F:oxidoreductase activity"/>
    <property type="evidence" value="ECO:0007669"/>
    <property type="project" value="UniProtKB-KW"/>
</dbReference>
<evidence type="ECO:0000313" key="5">
    <source>
        <dbReference type="EMBL" id="QBR00653.1"/>
    </source>
</evidence>
<dbReference type="EMBL" id="CP038149">
    <property type="protein sequence ID" value="QBR00653.1"/>
    <property type="molecule type" value="Genomic_DNA"/>
</dbReference>
<dbReference type="CDD" id="cd05233">
    <property type="entry name" value="SDR_c"/>
    <property type="match status" value="1"/>
</dbReference>
<evidence type="ECO:0000259" key="4">
    <source>
        <dbReference type="SMART" id="SM00822"/>
    </source>
</evidence>
<reference evidence="5 6" key="1">
    <citation type="submission" date="2019-03" db="EMBL/GenBank/DDBJ databases">
        <title>Paraburkholderia sp. 7MH5, isolated from subtropical forest soil.</title>
        <authorList>
            <person name="Gao Z.-H."/>
            <person name="Qiu L.-H."/>
        </authorList>
    </citation>
    <scope>NUCLEOTIDE SEQUENCE [LARGE SCALE GENOMIC DNA]</scope>
    <source>
        <strain evidence="5 6">7MH5</strain>
    </source>
</reference>
<evidence type="ECO:0000313" key="6">
    <source>
        <dbReference type="Proteomes" id="UP000295727"/>
    </source>
</evidence>
<dbReference type="SMART" id="SM00822">
    <property type="entry name" value="PKS_KR"/>
    <property type="match status" value="1"/>
</dbReference>
<dbReference type="InterPro" id="IPR036291">
    <property type="entry name" value="NAD(P)-bd_dom_sf"/>
</dbReference>
<dbReference type="NCBIfam" id="NF005559">
    <property type="entry name" value="PRK07231.1"/>
    <property type="match status" value="1"/>
</dbReference>
<evidence type="ECO:0000256" key="2">
    <source>
        <dbReference type="ARBA" id="ARBA00023002"/>
    </source>
</evidence>
<comment type="similarity">
    <text evidence="1">Belongs to the short-chain dehydrogenases/reductases (SDR) family.</text>
</comment>
<dbReference type="SUPFAM" id="SSF51735">
    <property type="entry name" value="NAD(P)-binding Rossmann-fold domains"/>
    <property type="match status" value="1"/>
</dbReference>
<name>A0A4V1AZW1_9BURK</name>
<dbReference type="KEGG" id="ppai:E1956_16520"/>